<dbReference type="CDD" id="cd07377">
    <property type="entry name" value="WHTH_GntR"/>
    <property type="match status" value="1"/>
</dbReference>
<dbReference type="PANTHER" id="PTHR43537:SF44">
    <property type="entry name" value="GNTR FAMILY REGULATORY PROTEIN"/>
    <property type="match status" value="1"/>
</dbReference>
<organism evidence="5 6">
    <name type="scientific">Exilibacterium tricleocarpae</name>
    <dbReference type="NCBI Taxonomy" id="2591008"/>
    <lineage>
        <taxon>Bacteria</taxon>
        <taxon>Pseudomonadati</taxon>
        <taxon>Pseudomonadota</taxon>
        <taxon>Gammaproteobacteria</taxon>
        <taxon>Cellvibrionales</taxon>
        <taxon>Cellvibrionaceae</taxon>
        <taxon>Exilibacterium</taxon>
    </lineage>
</organism>
<gene>
    <name evidence="5" type="ORF">FKG94_25470</name>
</gene>
<dbReference type="OrthoDB" id="9028214at2"/>
<dbReference type="SMART" id="SM00345">
    <property type="entry name" value="HTH_GNTR"/>
    <property type="match status" value="1"/>
</dbReference>
<dbReference type="InterPro" id="IPR000524">
    <property type="entry name" value="Tscrpt_reg_HTH_GntR"/>
</dbReference>
<reference evidence="5 6" key="1">
    <citation type="submission" date="2019-06" db="EMBL/GenBank/DDBJ databases">
        <title>Whole genome sequence for Cellvibrionaceae sp. R142.</title>
        <authorList>
            <person name="Wang G."/>
        </authorList>
    </citation>
    <scope>NUCLEOTIDE SEQUENCE [LARGE SCALE GENOMIC DNA]</scope>
    <source>
        <strain evidence="5 6">R142</strain>
    </source>
</reference>
<dbReference type="SMART" id="SM00895">
    <property type="entry name" value="FCD"/>
    <property type="match status" value="1"/>
</dbReference>
<dbReference type="GO" id="GO:0003700">
    <property type="term" value="F:DNA-binding transcription factor activity"/>
    <property type="evidence" value="ECO:0007669"/>
    <property type="project" value="InterPro"/>
</dbReference>
<dbReference type="PANTHER" id="PTHR43537">
    <property type="entry name" value="TRANSCRIPTIONAL REGULATOR, GNTR FAMILY"/>
    <property type="match status" value="1"/>
</dbReference>
<dbReference type="Gene3D" id="1.20.120.530">
    <property type="entry name" value="GntR ligand-binding domain-like"/>
    <property type="match status" value="1"/>
</dbReference>
<dbReference type="SUPFAM" id="SSF48008">
    <property type="entry name" value="GntR ligand-binding domain-like"/>
    <property type="match status" value="1"/>
</dbReference>
<dbReference type="InterPro" id="IPR036388">
    <property type="entry name" value="WH-like_DNA-bd_sf"/>
</dbReference>
<dbReference type="InterPro" id="IPR011711">
    <property type="entry name" value="GntR_C"/>
</dbReference>
<accession>A0A545SQN8</accession>
<dbReference type="RefSeq" id="WP_142929780.1">
    <property type="nucleotide sequence ID" value="NZ_ML660111.1"/>
</dbReference>
<name>A0A545SQN8_9GAMM</name>
<keyword evidence="2" id="KW-0238">DNA-binding</keyword>
<proteinExistence type="predicted"/>
<evidence type="ECO:0000256" key="1">
    <source>
        <dbReference type="ARBA" id="ARBA00023015"/>
    </source>
</evidence>
<dbReference type="PRINTS" id="PR00035">
    <property type="entry name" value="HTHGNTR"/>
</dbReference>
<dbReference type="EMBL" id="VHSG01000035">
    <property type="protein sequence ID" value="TQV67281.1"/>
    <property type="molecule type" value="Genomic_DNA"/>
</dbReference>
<evidence type="ECO:0000256" key="3">
    <source>
        <dbReference type="ARBA" id="ARBA00023163"/>
    </source>
</evidence>
<dbReference type="PROSITE" id="PS50949">
    <property type="entry name" value="HTH_GNTR"/>
    <property type="match status" value="1"/>
</dbReference>
<dbReference type="InterPro" id="IPR008920">
    <property type="entry name" value="TF_FadR/GntR_C"/>
</dbReference>
<keyword evidence="1" id="KW-0805">Transcription regulation</keyword>
<sequence length="239" mass="26924">MSTTFNTIGGATRSLNVQVAREIAIKILSGELQEESIIPGELVLCEQFGVSRTALREAIKLLSSKGMVESKPKVGTRICNKSNWNFLDPQLLGWMEGTETTEDIYVQFLELRRAIEPHASALTATNATKEQRIELTEIFQQMCVIAEDFEQNAWVDVDTKFHRLIFIATDNSFYTPFGNVLATVFKWFFQFSSKDGGVCLNEHRAIYEAIMAGDPERAYQASLSLMKSHKHRLGKVHVA</sequence>
<dbReference type="Gene3D" id="1.10.10.10">
    <property type="entry name" value="Winged helix-like DNA-binding domain superfamily/Winged helix DNA-binding domain"/>
    <property type="match status" value="1"/>
</dbReference>
<evidence type="ECO:0000259" key="4">
    <source>
        <dbReference type="PROSITE" id="PS50949"/>
    </source>
</evidence>
<evidence type="ECO:0000256" key="2">
    <source>
        <dbReference type="ARBA" id="ARBA00023125"/>
    </source>
</evidence>
<keyword evidence="3" id="KW-0804">Transcription</keyword>
<dbReference type="Pfam" id="PF00392">
    <property type="entry name" value="GntR"/>
    <property type="match status" value="1"/>
</dbReference>
<dbReference type="InterPro" id="IPR036390">
    <property type="entry name" value="WH_DNA-bd_sf"/>
</dbReference>
<comment type="caution">
    <text evidence="5">The sequence shown here is derived from an EMBL/GenBank/DDBJ whole genome shotgun (WGS) entry which is preliminary data.</text>
</comment>
<dbReference type="GO" id="GO:0003677">
    <property type="term" value="F:DNA binding"/>
    <property type="evidence" value="ECO:0007669"/>
    <property type="project" value="UniProtKB-KW"/>
</dbReference>
<keyword evidence="6" id="KW-1185">Reference proteome</keyword>
<protein>
    <submittedName>
        <fullName evidence="5">FadR family transcriptional regulator</fullName>
    </submittedName>
</protein>
<dbReference type="SUPFAM" id="SSF46785">
    <property type="entry name" value="Winged helix' DNA-binding domain"/>
    <property type="match status" value="1"/>
</dbReference>
<dbReference type="Proteomes" id="UP000319732">
    <property type="component" value="Unassembled WGS sequence"/>
</dbReference>
<dbReference type="AlphaFoldDB" id="A0A545SQN8"/>
<feature type="domain" description="HTH gntR-type" evidence="4">
    <location>
        <begin position="13"/>
        <end position="81"/>
    </location>
</feature>
<evidence type="ECO:0000313" key="5">
    <source>
        <dbReference type="EMBL" id="TQV67281.1"/>
    </source>
</evidence>
<evidence type="ECO:0000313" key="6">
    <source>
        <dbReference type="Proteomes" id="UP000319732"/>
    </source>
</evidence>
<dbReference type="Pfam" id="PF07729">
    <property type="entry name" value="FCD"/>
    <property type="match status" value="1"/>
</dbReference>